<dbReference type="SUPFAM" id="SSF89796">
    <property type="entry name" value="CoA-transferase family III (CaiB/BaiF)"/>
    <property type="match status" value="1"/>
</dbReference>
<dbReference type="Gene3D" id="3.40.50.10540">
    <property type="entry name" value="Crotonobetainyl-coa:carnitine coa-transferase, domain 1"/>
    <property type="match status" value="1"/>
</dbReference>
<dbReference type="AlphaFoldDB" id="W4LEF7"/>
<proteinExistence type="predicted"/>
<dbReference type="Pfam" id="PF02515">
    <property type="entry name" value="CoA_transf_3"/>
    <property type="match status" value="1"/>
</dbReference>
<accession>W4LEF7</accession>
<dbReference type="InterPro" id="IPR050509">
    <property type="entry name" value="CoA-transferase_III"/>
</dbReference>
<reference evidence="1 2" key="1">
    <citation type="journal article" date="2014" name="Nature">
        <title>An environmental bacterial taxon with a large and distinct metabolic repertoire.</title>
        <authorList>
            <person name="Wilson M.C."/>
            <person name="Mori T."/>
            <person name="Ruckert C."/>
            <person name="Uria A.R."/>
            <person name="Helf M.J."/>
            <person name="Takada K."/>
            <person name="Gernert C."/>
            <person name="Steffens U.A."/>
            <person name="Heycke N."/>
            <person name="Schmitt S."/>
            <person name="Rinke C."/>
            <person name="Helfrich E.J."/>
            <person name="Brachmann A.O."/>
            <person name="Gurgui C."/>
            <person name="Wakimoto T."/>
            <person name="Kracht M."/>
            <person name="Crusemann M."/>
            <person name="Hentschel U."/>
            <person name="Abe I."/>
            <person name="Matsunaga S."/>
            <person name="Kalinowski J."/>
            <person name="Takeyama H."/>
            <person name="Piel J."/>
        </authorList>
    </citation>
    <scope>NUCLEOTIDE SEQUENCE [LARGE SCALE GENOMIC DNA]</scope>
    <source>
        <strain evidence="2">TSY1</strain>
    </source>
</reference>
<dbReference type="PANTHER" id="PTHR48228:SF5">
    <property type="entry name" value="ALPHA-METHYLACYL-COA RACEMASE"/>
    <property type="match status" value="1"/>
</dbReference>
<dbReference type="PATRIC" id="fig|1429438.4.peg.5212"/>
<evidence type="ECO:0008006" key="3">
    <source>
        <dbReference type="Google" id="ProtNLM"/>
    </source>
</evidence>
<sequence length="404" mass="44326">MVDALQGTKVLELSRVSPGTFCTMVLADMGAEVLKIETPPSVSPGAGSGVSLSDAKQAAFSYTNRNKRSIGLNLKAPEGQKILHELAAEADVLVEGFRPGVMQRLGCGYDTLSQINPRLVYCSLSGFGQDGPYRDLPAHDLNYLAISGVLNLIGPSAEAPPSIPLNLIADYGGASMHGVVGILLALFARGQTGRGQHVDISYLDTTISLLSATLLMDRYVTDGVMPKRGQGPYTGQYAFYTTYETQDEQLLSVACSEPWLWGNLCKALGRPELERFYRHSGHIERAPNAEERQVRDELQAIFRQRTRDEWMVFLADKNVCIGPVNTTEEAFNDPHIRHRQMVIEHEDAEFGTVRQAGFGVKLSETPGRLRHVAPYIGQHTDEVLGQLGYRAEAIDALRQRQVVG</sequence>
<comment type="caution">
    <text evidence="1">The sequence shown here is derived from an EMBL/GenBank/DDBJ whole genome shotgun (WGS) entry which is preliminary data.</text>
</comment>
<evidence type="ECO:0000313" key="1">
    <source>
        <dbReference type="EMBL" id="ETW96284.1"/>
    </source>
</evidence>
<dbReference type="Gene3D" id="3.30.1540.10">
    <property type="entry name" value="formyl-coa transferase, domain 3"/>
    <property type="match status" value="1"/>
</dbReference>
<organism evidence="1 2">
    <name type="scientific">Entotheonella factor</name>
    <dbReference type="NCBI Taxonomy" id="1429438"/>
    <lineage>
        <taxon>Bacteria</taxon>
        <taxon>Pseudomonadati</taxon>
        <taxon>Nitrospinota/Tectimicrobiota group</taxon>
        <taxon>Candidatus Tectimicrobiota</taxon>
        <taxon>Candidatus Entotheonellia</taxon>
        <taxon>Candidatus Entotheonellales</taxon>
        <taxon>Candidatus Entotheonellaceae</taxon>
        <taxon>Candidatus Entotheonella</taxon>
    </lineage>
</organism>
<dbReference type="InterPro" id="IPR023606">
    <property type="entry name" value="CoA-Trfase_III_dom_1_sf"/>
</dbReference>
<dbReference type="InterPro" id="IPR003673">
    <property type="entry name" value="CoA-Trfase_fam_III"/>
</dbReference>
<dbReference type="Proteomes" id="UP000019141">
    <property type="component" value="Unassembled WGS sequence"/>
</dbReference>
<dbReference type="HOGENOM" id="CLU_033975_5_1_7"/>
<name>W4LEF7_ENTF1</name>
<dbReference type="PANTHER" id="PTHR48228">
    <property type="entry name" value="SUCCINYL-COA--D-CITRAMALATE COA-TRANSFERASE"/>
    <property type="match status" value="1"/>
</dbReference>
<protein>
    <recommendedName>
        <fullName evidence="3">Carnitine dehydratase</fullName>
    </recommendedName>
</protein>
<dbReference type="InterPro" id="IPR044855">
    <property type="entry name" value="CoA-Trfase_III_dom3_sf"/>
</dbReference>
<dbReference type="EMBL" id="AZHW01000810">
    <property type="protein sequence ID" value="ETW96284.1"/>
    <property type="molecule type" value="Genomic_DNA"/>
</dbReference>
<evidence type="ECO:0000313" key="2">
    <source>
        <dbReference type="Proteomes" id="UP000019141"/>
    </source>
</evidence>
<dbReference type="GO" id="GO:0003824">
    <property type="term" value="F:catalytic activity"/>
    <property type="evidence" value="ECO:0007669"/>
    <property type="project" value="InterPro"/>
</dbReference>
<gene>
    <name evidence="1" type="ORF">ETSY1_27310</name>
</gene>
<keyword evidence="2" id="KW-1185">Reference proteome</keyword>